<dbReference type="EMBL" id="LSRQ01002874">
    <property type="protein sequence ID" value="OAY73073.1"/>
    <property type="molecule type" value="Genomic_DNA"/>
</dbReference>
<dbReference type="AlphaFoldDB" id="A0A199V7T5"/>
<dbReference type="STRING" id="4615.A0A199V7T5"/>
<dbReference type="SUPFAM" id="SSF111321">
    <property type="entry name" value="AF1104-like"/>
    <property type="match status" value="1"/>
</dbReference>
<comment type="caution">
    <text evidence="1">The sequence shown here is derived from an EMBL/GenBank/DDBJ whole genome shotgun (WGS) entry which is preliminary data.</text>
</comment>
<reference evidence="1 2" key="1">
    <citation type="journal article" date="2016" name="DNA Res.">
        <title>The draft genome of MD-2 pineapple using hybrid error correction of long reads.</title>
        <authorList>
            <person name="Redwan R.M."/>
            <person name="Saidin A."/>
            <person name="Kumar S.V."/>
        </authorList>
    </citation>
    <scope>NUCLEOTIDE SEQUENCE [LARGE SCALE GENOMIC DNA]</scope>
    <source>
        <strain evidence="2">cv. MD2</strain>
        <tissue evidence="1">Leaf</tissue>
    </source>
</reference>
<dbReference type="Proteomes" id="UP000092600">
    <property type="component" value="Unassembled WGS sequence"/>
</dbReference>
<accession>A0A199V7T5</accession>
<sequence>MKLFGDYSNLIYIVENPQCNVTKIMFTEWMATNQLHDDARELTYVEFPMKWVWHSSDKFWSRRKRGNRIGRVVYIHPNSGELYFLRMLLSLVKGAKTYEELRTVDGVVYETFCAACDALGLLGDDLE</sequence>
<dbReference type="InterPro" id="IPR036075">
    <property type="entry name" value="ARMT-1-like_metal-bd_sf"/>
</dbReference>
<proteinExistence type="predicted"/>
<name>A0A199V7T5_ANACO</name>
<organism evidence="1 2">
    <name type="scientific">Ananas comosus</name>
    <name type="common">Pineapple</name>
    <name type="synonym">Ananas ananas</name>
    <dbReference type="NCBI Taxonomy" id="4615"/>
    <lineage>
        <taxon>Eukaryota</taxon>
        <taxon>Viridiplantae</taxon>
        <taxon>Streptophyta</taxon>
        <taxon>Embryophyta</taxon>
        <taxon>Tracheophyta</taxon>
        <taxon>Spermatophyta</taxon>
        <taxon>Magnoliopsida</taxon>
        <taxon>Liliopsida</taxon>
        <taxon>Poales</taxon>
        <taxon>Bromeliaceae</taxon>
        <taxon>Bromelioideae</taxon>
        <taxon>Ananas</taxon>
    </lineage>
</organism>
<gene>
    <name evidence="1" type="ORF">ACMD2_27167</name>
</gene>
<evidence type="ECO:0000313" key="1">
    <source>
        <dbReference type="EMBL" id="OAY73073.1"/>
    </source>
</evidence>
<protein>
    <submittedName>
        <fullName evidence="1">Uncharacterized protein</fullName>
    </submittedName>
</protein>
<evidence type="ECO:0000313" key="2">
    <source>
        <dbReference type="Proteomes" id="UP000092600"/>
    </source>
</evidence>
<feature type="non-terminal residue" evidence="1">
    <location>
        <position position="127"/>
    </location>
</feature>